<sequence>MSSLARSSDFFYYHQYNRIGDDSLNIIGVFLASSKHEYAIQMYYSEEQRLWLAEYGPAFEQAVLGHTVLPFYEGLCKEFFSAWPEDEAEMLMEEEWIADEEQQKIEIFTLYIMGLKQLWLYYQCAPYGWDYRMVNQQLDDLEDIITREFRKISYVFSHPHIIIPSYSPIIFDIDI</sequence>
<protein>
    <submittedName>
        <fullName evidence="1">Uncharacterized protein</fullName>
    </submittedName>
</protein>
<organism evidence="1 2">
    <name type="scientific">Armillaria ostoyae</name>
    <name type="common">Armillaria root rot fungus</name>
    <dbReference type="NCBI Taxonomy" id="47428"/>
    <lineage>
        <taxon>Eukaryota</taxon>
        <taxon>Fungi</taxon>
        <taxon>Dikarya</taxon>
        <taxon>Basidiomycota</taxon>
        <taxon>Agaricomycotina</taxon>
        <taxon>Agaricomycetes</taxon>
        <taxon>Agaricomycetidae</taxon>
        <taxon>Agaricales</taxon>
        <taxon>Marasmiineae</taxon>
        <taxon>Physalacriaceae</taxon>
        <taxon>Armillaria</taxon>
    </lineage>
</organism>
<name>A0A284S976_ARMOS</name>
<accession>A0A284S976</accession>
<gene>
    <name evidence="1" type="ORF">ARMOST_21124</name>
</gene>
<dbReference type="AlphaFoldDB" id="A0A284S976"/>
<proteinExistence type="predicted"/>
<dbReference type="Proteomes" id="UP000219338">
    <property type="component" value="Unassembled WGS sequence"/>
</dbReference>
<dbReference type="OMA" id="EEEWIAD"/>
<dbReference type="OrthoDB" id="2979976at2759"/>
<evidence type="ECO:0000313" key="2">
    <source>
        <dbReference type="Proteomes" id="UP000219338"/>
    </source>
</evidence>
<reference evidence="2" key="1">
    <citation type="journal article" date="2017" name="Nat. Ecol. Evol.">
        <title>Genome expansion and lineage-specific genetic innovations in the forest pathogenic fungi Armillaria.</title>
        <authorList>
            <person name="Sipos G."/>
            <person name="Prasanna A.N."/>
            <person name="Walter M.C."/>
            <person name="O'Connor E."/>
            <person name="Balint B."/>
            <person name="Krizsan K."/>
            <person name="Kiss B."/>
            <person name="Hess J."/>
            <person name="Varga T."/>
            <person name="Slot J."/>
            <person name="Riley R."/>
            <person name="Boka B."/>
            <person name="Rigling D."/>
            <person name="Barry K."/>
            <person name="Lee J."/>
            <person name="Mihaltcheva S."/>
            <person name="LaButti K."/>
            <person name="Lipzen A."/>
            <person name="Waldron R."/>
            <person name="Moloney N.M."/>
            <person name="Sperisen C."/>
            <person name="Kredics L."/>
            <person name="Vagvoelgyi C."/>
            <person name="Patrignani A."/>
            <person name="Fitzpatrick D."/>
            <person name="Nagy I."/>
            <person name="Doyle S."/>
            <person name="Anderson J.B."/>
            <person name="Grigoriev I.V."/>
            <person name="Gueldener U."/>
            <person name="Muensterkoetter M."/>
            <person name="Nagy L.G."/>
        </authorList>
    </citation>
    <scope>NUCLEOTIDE SEQUENCE [LARGE SCALE GENOMIC DNA]</scope>
    <source>
        <strain evidence="2">C18/9</strain>
    </source>
</reference>
<keyword evidence="2" id="KW-1185">Reference proteome</keyword>
<evidence type="ECO:0000313" key="1">
    <source>
        <dbReference type="EMBL" id="SJL17572.1"/>
    </source>
</evidence>
<dbReference type="EMBL" id="FUEG01000046">
    <property type="protein sequence ID" value="SJL17572.1"/>
    <property type="molecule type" value="Genomic_DNA"/>
</dbReference>